<evidence type="ECO:0008006" key="10">
    <source>
        <dbReference type="Google" id="ProtNLM"/>
    </source>
</evidence>
<dbReference type="Pfam" id="PF00856">
    <property type="entry name" value="SET"/>
    <property type="match status" value="2"/>
</dbReference>
<dbReference type="GO" id="GO:0032259">
    <property type="term" value="P:methylation"/>
    <property type="evidence" value="ECO:0007669"/>
    <property type="project" value="UniProtKB-KW"/>
</dbReference>
<comment type="caution">
    <text evidence="8">The sequence shown here is derived from an EMBL/GenBank/DDBJ whole genome shotgun (WGS) entry which is preliminary data.</text>
</comment>
<evidence type="ECO:0000259" key="7">
    <source>
        <dbReference type="PROSITE" id="PS51633"/>
    </source>
</evidence>
<evidence type="ECO:0000256" key="3">
    <source>
        <dbReference type="ARBA" id="ARBA00022691"/>
    </source>
</evidence>
<dbReference type="PROSITE" id="PS50280">
    <property type="entry name" value="SET"/>
    <property type="match status" value="1"/>
</dbReference>
<dbReference type="GO" id="GO:0031507">
    <property type="term" value="P:heterochromatin formation"/>
    <property type="evidence" value="ECO:0007669"/>
    <property type="project" value="TreeGrafter"/>
</dbReference>
<dbReference type="PROSITE" id="PS51633">
    <property type="entry name" value="CXC"/>
    <property type="match status" value="1"/>
</dbReference>
<dbReference type="SUPFAM" id="SSF82199">
    <property type="entry name" value="SET domain"/>
    <property type="match status" value="2"/>
</dbReference>
<dbReference type="Proteomes" id="UP001146120">
    <property type="component" value="Unassembled WGS sequence"/>
</dbReference>
<organism evidence="8 9">
    <name type="scientific">Lagenidium giganteum</name>
    <dbReference type="NCBI Taxonomy" id="4803"/>
    <lineage>
        <taxon>Eukaryota</taxon>
        <taxon>Sar</taxon>
        <taxon>Stramenopiles</taxon>
        <taxon>Oomycota</taxon>
        <taxon>Peronosporomycetes</taxon>
        <taxon>Pythiales</taxon>
        <taxon>Pythiaceae</taxon>
    </lineage>
</organism>
<keyword evidence="1" id="KW-0489">Methyltransferase</keyword>
<dbReference type="GO" id="GO:0005634">
    <property type="term" value="C:nucleus"/>
    <property type="evidence" value="ECO:0007669"/>
    <property type="project" value="TreeGrafter"/>
</dbReference>
<evidence type="ECO:0000256" key="2">
    <source>
        <dbReference type="ARBA" id="ARBA00022679"/>
    </source>
</evidence>
<evidence type="ECO:0000313" key="9">
    <source>
        <dbReference type="Proteomes" id="UP001146120"/>
    </source>
</evidence>
<keyword evidence="3" id="KW-0949">S-adenosyl-L-methionine</keyword>
<proteinExistence type="predicted"/>
<dbReference type="InterPro" id="IPR001214">
    <property type="entry name" value="SET_dom"/>
</dbReference>
<dbReference type="EMBL" id="DAKRPA010000331">
    <property type="protein sequence ID" value="DAZ93256.1"/>
    <property type="molecule type" value="Genomic_DNA"/>
</dbReference>
<evidence type="ECO:0000259" key="6">
    <source>
        <dbReference type="PROSITE" id="PS50280"/>
    </source>
</evidence>
<dbReference type="Gene3D" id="2.170.270.10">
    <property type="entry name" value="SET domain"/>
    <property type="match status" value="2"/>
</dbReference>
<keyword evidence="4" id="KW-0805">Transcription regulation</keyword>
<dbReference type="InterPro" id="IPR045318">
    <property type="entry name" value="EZH1/2-like"/>
</dbReference>
<evidence type="ECO:0000256" key="5">
    <source>
        <dbReference type="ARBA" id="ARBA00023163"/>
    </source>
</evidence>
<feature type="domain" description="SET" evidence="6">
    <location>
        <begin position="167"/>
        <end position="283"/>
    </location>
</feature>
<accession>A0AAV2YGM2</accession>
<dbReference type="PANTHER" id="PTHR45747:SF4">
    <property type="entry name" value="HISTONE-LYSINE N-METHYLTRANSFERASE E(Z)"/>
    <property type="match status" value="1"/>
</dbReference>
<dbReference type="PANTHER" id="PTHR45747">
    <property type="entry name" value="HISTONE-LYSINE N-METHYLTRANSFERASE E(Z)"/>
    <property type="match status" value="1"/>
</dbReference>
<feature type="domain" description="CXC" evidence="7">
    <location>
        <begin position="52"/>
        <end position="157"/>
    </location>
</feature>
<evidence type="ECO:0000313" key="8">
    <source>
        <dbReference type="EMBL" id="DAZ93256.1"/>
    </source>
</evidence>
<keyword evidence="5" id="KW-0804">Transcription</keyword>
<dbReference type="SMART" id="SM00317">
    <property type="entry name" value="SET"/>
    <property type="match status" value="1"/>
</dbReference>
<reference evidence="8" key="2">
    <citation type="journal article" date="2023" name="Microbiol Resour">
        <title>Decontamination and Annotation of the Draft Genome Sequence of the Oomycete Lagenidium giganteum ARSEF 373.</title>
        <authorList>
            <person name="Morgan W.R."/>
            <person name="Tartar A."/>
        </authorList>
    </citation>
    <scope>NUCLEOTIDE SEQUENCE</scope>
    <source>
        <strain evidence="8">ARSEF 373</strain>
    </source>
</reference>
<protein>
    <recommendedName>
        <fullName evidence="10">SET domain-containing protein</fullName>
    </recommendedName>
</protein>
<dbReference type="GO" id="GO:0003682">
    <property type="term" value="F:chromatin binding"/>
    <property type="evidence" value="ECO:0007669"/>
    <property type="project" value="TreeGrafter"/>
</dbReference>
<dbReference type="InterPro" id="IPR026489">
    <property type="entry name" value="CXC_dom"/>
</dbReference>
<evidence type="ECO:0000256" key="4">
    <source>
        <dbReference type="ARBA" id="ARBA00023015"/>
    </source>
</evidence>
<gene>
    <name evidence="8" type="ORF">N0F65_012349</name>
</gene>
<sequence>MTFMSFLIRKKRVEEAGALTSRIYALTRGTKHVVRGSPVATRYASASPRRVAPLISDKRGHVGHHVTARNVQVCGHDGTCTATSCSCVVTDHWCGRGCGCNNKCGNRYVGCDCKRGACGTEECPCYAAHQECIVGVCTSCGATDLAVRGAETDDICCNISLQQELPKKIGVSFSTTHGWGAFARQHIKGGEFVCEYLGDLISQVEAERRGPWYSVAGVNYLFDLNDKLVVDAYRLGNKSRYINHSTQLANCQTKIVAVEGEHRIGIWAARDIQIGEELYFDYDVNYLFDLNDKLVVDAFRLGNKSRYINHSTQLANCQTKIVAVEGEHRIGIWAARDMESRI</sequence>
<keyword evidence="2" id="KW-0808">Transferase</keyword>
<name>A0AAV2YGM2_9STRA</name>
<dbReference type="InterPro" id="IPR046341">
    <property type="entry name" value="SET_dom_sf"/>
</dbReference>
<keyword evidence="9" id="KW-1185">Reference proteome</keyword>
<dbReference type="GO" id="GO:0046976">
    <property type="term" value="F:histone H3K27 methyltransferase activity"/>
    <property type="evidence" value="ECO:0007669"/>
    <property type="project" value="TreeGrafter"/>
</dbReference>
<evidence type="ECO:0000256" key="1">
    <source>
        <dbReference type="ARBA" id="ARBA00022603"/>
    </source>
</evidence>
<reference evidence="8" key="1">
    <citation type="submission" date="2022-11" db="EMBL/GenBank/DDBJ databases">
        <authorList>
            <person name="Morgan W.R."/>
            <person name="Tartar A."/>
        </authorList>
    </citation>
    <scope>NUCLEOTIDE SEQUENCE</scope>
    <source>
        <strain evidence="8">ARSEF 373</strain>
    </source>
</reference>
<dbReference type="AlphaFoldDB" id="A0AAV2YGM2"/>